<comment type="caution">
    <text evidence="2">The sequence shown here is derived from an EMBL/GenBank/DDBJ whole genome shotgun (WGS) entry which is preliminary data.</text>
</comment>
<dbReference type="InterPro" id="IPR040561">
    <property type="entry name" value="LPD38"/>
</dbReference>
<dbReference type="AlphaFoldDB" id="A0A0F9D3R8"/>
<feature type="non-terminal residue" evidence="2">
    <location>
        <position position="601"/>
    </location>
</feature>
<dbReference type="EMBL" id="LAZR01030573">
    <property type="protein sequence ID" value="KKL56204.1"/>
    <property type="molecule type" value="Genomic_DNA"/>
</dbReference>
<gene>
    <name evidence="2" type="ORF">LCGC14_2247750</name>
</gene>
<organism evidence="2">
    <name type="scientific">marine sediment metagenome</name>
    <dbReference type="NCBI Taxonomy" id="412755"/>
    <lineage>
        <taxon>unclassified sequences</taxon>
        <taxon>metagenomes</taxon>
        <taxon>ecological metagenomes</taxon>
    </lineage>
</organism>
<dbReference type="Pfam" id="PF18857">
    <property type="entry name" value="LPD38"/>
    <property type="match status" value="1"/>
</dbReference>
<sequence length="601" mass="68179">PEEIREMVALGEKAPVLKQVFKDYRVYDKTRLDFMEQAGVLNKESRARIEEMNRDHVPFWRMIEGEEGFKARGGIFKRLKGGEANIAEVLETIYRNDVMLVTMGVTNIAKTRVYDMIERFGLTDIATRMKRPPEGVRIADEKIVRLLEESGAVKPGKGVQAFTFNKQFAENVDMIFRDGKREFWEIHDPVFFKAITEYTPKSYNLAFKILAGFKRVLTRGVTLSPDFMIVNLMRDTQTSFAQSEAGFIPVVSSLRGMVSRIAKDENYWQAMLNGGGFATLYKGEIGAGRNLRRFYTSRGINYGRVLDTPRKIASAAEEISSAFEMAARLEEFRRLRVRGASLEDAALGMREVSTDFAMRGQNEIVRFFTAGGPFLNAGMQGLAKGVRAVKSNPARLALKSLTVFTLPTLALYYYNRNDPRYKALPDWARDMHWVIFTPGSDEPFLIPRGFEYGAIFAAVPERMMEFIETLHGKQFADRMLAIVYDQLRLDLIPQALNPLLEQATNETFFTGAPIVPEDLRDVRPSEQFRPWTSETMIALAQAMREETGVEMSPQRAEALIRGYFGTLGMYALEAADFLTRSVTDAPVPPTPRLDELPVLRR</sequence>
<name>A0A0F9D3R8_9ZZZZ</name>
<evidence type="ECO:0000313" key="2">
    <source>
        <dbReference type="EMBL" id="KKL56204.1"/>
    </source>
</evidence>
<accession>A0A0F9D3R8</accession>
<protein>
    <recommendedName>
        <fullName evidence="1">Large polyvalent protein associated domain-containing protein</fullName>
    </recommendedName>
</protein>
<proteinExistence type="predicted"/>
<reference evidence="2" key="1">
    <citation type="journal article" date="2015" name="Nature">
        <title>Complex archaea that bridge the gap between prokaryotes and eukaryotes.</title>
        <authorList>
            <person name="Spang A."/>
            <person name="Saw J.H."/>
            <person name="Jorgensen S.L."/>
            <person name="Zaremba-Niedzwiedzka K."/>
            <person name="Martijn J."/>
            <person name="Lind A.E."/>
            <person name="van Eijk R."/>
            <person name="Schleper C."/>
            <person name="Guy L."/>
            <person name="Ettema T.J."/>
        </authorList>
    </citation>
    <scope>NUCLEOTIDE SEQUENCE</scope>
</reference>
<feature type="non-terminal residue" evidence="2">
    <location>
        <position position="1"/>
    </location>
</feature>
<feature type="domain" description="Large polyvalent protein associated" evidence="1">
    <location>
        <begin position="418"/>
        <end position="599"/>
    </location>
</feature>
<evidence type="ECO:0000259" key="1">
    <source>
        <dbReference type="Pfam" id="PF18857"/>
    </source>
</evidence>